<organism evidence="1 2">
    <name type="scientific">Panagrolaimus superbus</name>
    <dbReference type="NCBI Taxonomy" id="310955"/>
    <lineage>
        <taxon>Eukaryota</taxon>
        <taxon>Metazoa</taxon>
        <taxon>Ecdysozoa</taxon>
        <taxon>Nematoda</taxon>
        <taxon>Chromadorea</taxon>
        <taxon>Rhabditida</taxon>
        <taxon>Tylenchina</taxon>
        <taxon>Panagrolaimomorpha</taxon>
        <taxon>Panagrolaimoidea</taxon>
        <taxon>Panagrolaimidae</taxon>
        <taxon>Panagrolaimus</taxon>
    </lineage>
</organism>
<protein>
    <submittedName>
        <fullName evidence="2">Uncharacterized protein</fullName>
    </submittedName>
</protein>
<dbReference type="InterPro" id="IPR011990">
    <property type="entry name" value="TPR-like_helical_dom_sf"/>
</dbReference>
<sequence length="114" mass="13105">MLIKLYTYNMRLSEVSKLENAEPLDYRKMAKMYEKIADFLCEIGAHELAIDFYMKMKNAAALLPGDPEFGDLEISRAAILSIAQTYGNDLSEYEKASEFYEKLFRNSIGYCSCK</sequence>
<accession>A0A914YNE3</accession>
<proteinExistence type="predicted"/>
<dbReference type="WBParaSite" id="PSU_v2.g20923.t1">
    <property type="protein sequence ID" value="PSU_v2.g20923.t1"/>
    <property type="gene ID" value="PSU_v2.g20923"/>
</dbReference>
<reference evidence="2" key="1">
    <citation type="submission" date="2022-11" db="UniProtKB">
        <authorList>
            <consortium name="WormBaseParasite"/>
        </authorList>
    </citation>
    <scope>IDENTIFICATION</scope>
</reference>
<dbReference type="AlphaFoldDB" id="A0A914YNE3"/>
<keyword evidence="1" id="KW-1185">Reference proteome</keyword>
<name>A0A914YNE3_9BILA</name>
<evidence type="ECO:0000313" key="2">
    <source>
        <dbReference type="WBParaSite" id="PSU_v2.g20923.t1"/>
    </source>
</evidence>
<dbReference type="SUPFAM" id="SSF48452">
    <property type="entry name" value="TPR-like"/>
    <property type="match status" value="1"/>
</dbReference>
<dbReference type="Proteomes" id="UP000887577">
    <property type="component" value="Unplaced"/>
</dbReference>
<evidence type="ECO:0000313" key="1">
    <source>
        <dbReference type="Proteomes" id="UP000887577"/>
    </source>
</evidence>